<dbReference type="RefSeq" id="WP_190477509.1">
    <property type="nucleotide sequence ID" value="NZ_JACJSG010000044.1"/>
</dbReference>
<dbReference type="Proteomes" id="UP000661112">
    <property type="component" value="Unassembled WGS sequence"/>
</dbReference>
<gene>
    <name evidence="1" type="ORF">H6G83_26330</name>
</gene>
<reference evidence="1 2" key="1">
    <citation type="journal article" date="2020" name="ISME J.">
        <title>Comparative genomics reveals insights into cyanobacterial evolution and habitat adaptation.</title>
        <authorList>
            <person name="Chen M.Y."/>
            <person name="Teng W.K."/>
            <person name="Zhao L."/>
            <person name="Hu C.X."/>
            <person name="Zhou Y.K."/>
            <person name="Han B.P."/>
            <person name="Song L.R."/>
            <person name="Shu W.S."/>
        </authorList>
    </citation>
    <scope>NUCLEOTIDE SEQUENCE [LARGE SCALE GENOMIC DNA]</scope>
    <source>
        <strain evidence="1 2">FACHB-119</strain>
    </source>
</reference>
<sequence>MRGLDEQALGAEALLMLSLVGEKSGNGYVATLREMQPERGIQLSISRNCDRSL</sequence>
<dbReference type="EMBL" id="JACJSG010000044">
    <property type="protein sequence ID" value="MBD2504086.1"/>
    <property type="molecule type" value="Genomic_DNA"/>
</dbReference>
<accession>A0ABR8DBY3</accession>
<comment type="caution">
    <text evidence="1">The sequence shown here is derived from an EMBL/GenBank/DDBJ whole genome shotgun (WGS) entry which is preliminary data.</text>
</comment>
<name>A0ABR8DBY3_9NOST</name>
<protein>
    <submittedName>
        <fullName evidence="1">Uncharacterized protein</fullName>
    </submittedName>
</protein>
<organism evidence="1 2">
    <name type="scientific">Anabaena azotica FACHB-119</name>
    <dbReference type="NCBI Taxonomy" id="947527"/>
    <lineage>
        <taxon>Bacteria</taxon>
        <taxon>Bacillati</taxon>
        <taxon>Cyanobacteriota</taxon>
        <taxon>Cyanophyceae</taxon>
        <taxon>Nostocales</taxon>
        <taxon>Nostocaceae</taxon>
        <taxon>Anabaena</taxon>
        <taxon>Anabaena azotica</taxon>
    </lineage>
</organism>
<proteinExistence type="predicted"/>
<keyword evidence="2" id="KW-1185">Reference proteome</keyword>
<evidence type="ECO:0000313" key="1">
    <source>
        <dbReference type="EMBL" id="MBD2504086.1"/>
    </source>
</evidence>
<evidence type="ECO:0000313" key="2">
    <source>
        <dbReference type="Proteomes" id="UP000661112"/>
    </source>
</evidence>